<evidence type="ECO:0000313" key="3">
    <source>
        <dbReference type="Proteomes" id="UP000321275"/>
    </source>
</evidence>
<comment type="caution">
    <text evidence="2">The sequence shown here is derived from an EMBL/GenBank/DDBJ whole genome shotgun (WGS) entry which is preliminary data.</text>
</comment>
<dbReference type="RefSeq" id="WP_146801071.1">
    <property type="nucleotide sequence ID" value="NZ_BJUK01000002.1"/>
</dbReference>
<keyword evidence="3" id="KW-1185">Reference proteome</keyword>
<dbReference type="EMBL" id="BJUK01000002">
    <property type="protein sequence ID" value="GEK45963.1"/>
    <property type="molecule type" value="Genomic_DNA"/>
</dbReference>
<dbReference type="Proteomes" id="UP000321275">
    <property type="component" value="Unassembled WGS sequence"/>
</dbReference>
<feature type="domain" description="DUF2489" evidence="1">
    <location>
        <begin position="17"/>
        <end position="141"/>
    </location>
</feature>
<protein>
    <recommendedName>
        <fullName evidence="1">DUF2489 domain-containing protein</fullName>
    </recommendedName>
</protein>
<organism evidence="2 3">
    <name type="scientific">Bisbaumannia pacifica</name>
    <dbReference type="NCBI Taxonomy" id="77098"/>
    <lineage>
        <taxon>Bacteria</taxon>
        <taxon>Pseudomonadati</taxon>
        <taxon>Pseudomonadota</taxon>
        <taxon>Gammaproteobacteria</taxon>
        <taxon>Oceanospirillales</taxon>
        <taxon>Halomonadaceae</taxon>
        <taxon>Bisbaumannia</taxon>
    </lineage>
</organism>
<gene>
    <name evidence="2" type="ORF">HPA02_02460</name>
</gene>
<evidence type="ECO:0000313" key="2">
    <source>
        <dbReference type="EMBL" id="GEK45963.1"/>
    </source>
</evidence>
<sequence>MSTPLAIGLAALALLIIAGLSGYAWSLWREVKRREAFRAEEVRRAHEQCLEGLDAVARAMLSEQVDITEGALRCKVMLDIIDPRLVERDAFRVFAEVHARTSHLHTHSARQALSPRERFQEDKQRLAVEDELKPSALAGARAVLEFKERWPEGLH</sequence>
<dbReference type="OrthoDB" id="5740155at2"/>
<dbReference type="Pfam" id="PF10675">
    <property type="entry name" value="DUF2489"/>
    <property type="match status" value="1"/>
</dbReference>
<name>A0A510X3G9_9GAMM</name>
<accession>A0A510X3G9</accession>
<dbReference type="AlphaFoldDB" id="A0A510X3G9"/>
<evidence type="ECO:0000259" key="1">
    <source>
        <dbReference type="Pfam" id="PF10675"/>
    </source>
</evidence>
<dbReference type="InterPro" id="IPR019617">
    <property type="entry name" value="DUF2489"/>
</dbReference>
<proteinExistence type="predicted"/>
<reference evidence="2 3" key="1">
    <citation type="submission" date="2019-07" db="EMBL/GenBank/DDBJ databases">
        <title>Whole genome shotgun sequence of Halomonas pacifica NBRC 102220.</title>
        <authorList>
            <person name="Hosoyama A."/>
            <person name="Uohara A."/>
            <person name="Ohji S."/>
            <person name="Ichikawa N."/>
        </authorList>
    </citation>
    <scope>NUCLEOTIDE SEQUENCE [LARGE SCALE GENOMIC DNA]</scope>
    <source>
        <strain evidence="2 3">NBRC 102220</strain>
    </source>
</reference>